<protein>
    <submittedName>
        <fullName evidence="2">Tigger transposable element-derived protein 5 (Trinotate prediction)</fullName>
    </submittedName>
</protein>
<dbReference type="AlphaFoldDB" id="A0A6G3MJP3"/>
<dbReference type="EMBL" id="GHBP01007016">
    <property type="protein sequence ID" value="NDJ94181.1"/>
    <property type="molecule type" value="Transcribed_RNA"/>
</dbReference>
<dbReference type="GO" id="GO:0003676">
    <property type="term" value="F:nucleic acid binding"/>
    <property type="evidence" value="ECO:0007669"/>
    <property type="project" value="InterPro"/>
</dbReference>
<accession>A0A6G3MJP3</accession>
<dbReference type="InterPro" id="IPR004875">
    <property type="entry name" value="DDE_SF_endonuclease_dom"/>
</dbReference>
<dbReference type="Pfam" id="PF03184">
    <property type="entry name" value="DDE_1"/>
    <property type="match status" value="1"/>
</dbReference>
<evidence type="ECO:0000259" key="1">
    <source>
        <dbReference type="Pfam" id="PF03184"/>
    </source>
</evidence>
<evidence type="ECO:0000313" key="2">
    <source>
        <dbReference type="EMBL" id="NDJ94181.1"/>
    </source>
</evidence>
<name>A0A6G3MJP3_HENSL</name>
<sequence length="133" mass="14910">MTSLIQPPDQGIIASFKQNYRRELVSKIIASNDTVTEYLNSLTIKEFVYMEASAWNAVSSSKIEGCWNRGLSFAFTHKNKTDAEENTQDNNNDDEFLGFSNAEVFIVNNQQLSRFCQALSRDGIAVSADDVDV</sequence>
<organism evidence="2">
    <name type="scientific">Henneguya salminicola</name>
    <name type="common">Myxosporean</name>
    <dbReference type="NCBI Taxonomy" id="69463"/>
    <lineage>
        <taxon>Eukaryota</taxon>
        <taxon>Metazoa</taxon>
        <taxon>Cnidaria</taxon>
        <taxon>Myxozoa</taxon>
        <taxon>Myxosporea</taxon>
        <taxon>Bivalvulida</taxon>
        <taxon>Platysporina</taxon>
        <taxon>Myxobolidae</taxon>
        <taxon>Henneguya</taxon>
    </lineage>
</organism>
<feature type="domain" description="DDE-1" evidence="1">
    <location>
        <begin position="2"/>
        <end position="67"/>
    </location>
</feature>
<proteinExistence type="predicted"/>
<reference evidence="2" key="1">
    <citation type="submission" date="2018-11" db="EMBL/GenBank/DDBJ databases">
        <title>Henneguya salminicola genome and transcriptome.</title>
        <authorList>
            <person name="Yahalomi D."/>
            <person name="Atkinson S.D."/>
            <person name="Neuhof M."/>
            <person name="Chang E.S."/>
            <person name="Philippe H."/>
            <person name="Cartwright P."/>
            <person name="Bartholomew J.L."/>
            <person name="Huchon D."/>
        </authorList>
    </citation>
    <scope>NUCLEOTIDE SEQUENCE</scope>
    <source>
        <strain evidence="2">Hz1</strain>
        <tissue evidence="2">Whole</tissue>
    </source>
</reference>